<proteinExistence type="predicted"/>
<feature type="transmembrane region" description="Helical" evidence="5">
    <location>
        <begin position="348"/>
        <end position="367"/>
    </location>
</feature>
<dbReference type="PANTHER" id="PTHR23542">
    <property type="match status" value="1"/>
</dbReference>
<evidence type="ECO:0000256" key="3">
    <source>
        <dbReference type="ARBA" id="ARBA00022989"/>
    </source>
</evidence>
<feature type="transmembrane region" description="Helical" evidence="5">
    <location>
        <begin position="46"/>
        <end position="71"/>
    </location>
</feature>
<feature type="transmembrane region" description="Helical" evidence="5">
    <location>
        <begin position="20"/>
        <end position="40"/>
    </location>
</feature>
<comment type="caution">
    <text evidence="7">The sequence shown here is derived from an EMBL/GenBank/DDBJ whole genome shotgun (WGS) entry which is preliminary data.</text>
</comment>
<dbReference type="OrthoDB" id="9180256at2"/>
<dbReference type="InterPro" id="IPR020846">
    <property type="entry name" value="MFS_dom"/>
</dbReference>
<reference evidence="7 8" key="1">
    <citation type="submission" date="2019-06" db="EMBL/GenBank/DDBJ databases">
        <title>Sequencing the genomes of 1000 actinobacteria strains.</title>
        <authorList>
            <person name="Klenk H.-P."/>
        </authorList>
    </citation>
    <scope>NUCLEOTIDE SEQUENCE [LARGE SCALE GENOMIC DNA]</scope>
    <source>
        <strain evidence="7 8">DSM 25218</strain>
    </source>
</reference>
<feature type="transmembrane region" description="Helical" evidence="5">
    <location>
        <begin position="379"/>
        <end position="397"/>
    </location>
</feature>
<feature type="transmembrane region" description="Helical" evidence="5">
    <location>
        <begin position="260"/>
        <end position="279"/>
    </location>
</feature>
<dbReference type="InterPro" id="IPR036259">
    <property type="entry name" value="MFS_trans_sf"/>
</dbReference>
<dbReference type="Proteomes" id="UP000320209">
    <property type="component" value="Unassembled WGS sequence"/>
</dbReference>
<gene>
    <name evidence="7" type="ORF">FB381_0480</name>
</gene>
<keyword evidence="4 5" id="KW-0472">Membrane</keyword>
<organism evidence="7 8">
    <name type="scientific">Nocardioides albertanoniae</name>
    <dbReference type="NCBI Taxonomy" id="1175486"/>
    <lineage>
        <taxon>Bacteria</taxon>
        <taxon>Bacillati</taxon>
        <taxon>Actinomycetota</taxon>
        <taxon>Actinomycetes</taxon>
        <taxon>Propionibacteriales</taxon>
        <taxon>Nocardioidaceae</taxon>
        <taxon>Nocardioides</taxon>
    </lineage>
</organism>
<evidence type="ECO:0000256" key="4">
    <source>
        <dbReference type="ARBA" id="ARBA00023136"/>
    </source>
</evidence>
<dbReference type="GO" id="GO:0005886">
    <property type="term" value="C:plasma membrane"/>
    <property type="evidence" value="ECO:0007669"/>
    <property type="project" value="UniProtKB-SubCell"/>
</dbReference>
<protein>
    <submittedName>
        <fullName evidence="7">MFS transporter</fullName>
    </submittedName>
</protein>
<feature type="transmembrane region" description="Helical" evidence="5">
    <location>
        <begin position="224"/>
        <end position="248"/>
    </location>
</feature>
<name>A0A543A2C5_9ACTN</name>
<evidence type="ECO:0000313" key="7">
    <source>
        <dbReference type="EMBL" id="TQL66616.1"/>
    </source>
</evidence>
<feature type="domain" description="Major facilitator superfamily (MFS) profile" evidence="6">
    <location>
        <begin position="223"/>
        <end position="421"/>
    </location>
</feature>
<feature type="transmembrane region" description="Helical" evidence="5">
    <location>
        <begin position="78"/>
        <end position="99"/>
    </location>
</feature>
<dbReference type="InterPro" id="IPR011701">
    <property type="entry name" value="MFS"/>
</dbReference>
<dbReference type="AlphaFoldDB" id="A0A543A2C5"/>
<evidence type="ECO:0000256" key="5">
    <source>
        <dbReference type="SAM" id="Phobius"/>
    </source>
</evidence>
<sequence length="421" mass="42290">MSEQGKQSLVRAVGGSYFPLALVARMPYAMMVVGVLTLVVTARGSLALGGLNSALVGVGAALGGPVLGAAVDRFGQRLVLLVISGLSSAALGVMAWVVYSPLPDAAVLVVAFLVGATAPQIAPMSRTRLVTIISARIVPERRERVFNSTMAYESAADETVFIVGPVVAGLLAVAIDPWAPVVAAAALTLVFVAVFALHPSAVVARDTTGRTPAAPARELARPRLVVVVVGILGVGLFFGSMLTSLTAFMADHGRPEQAGLVYAAMGVGSAALALGVALFPAGFGSAARWLVFGAVILLGALTLPAVSSAGSVTGMVVALLVIGIGIGPTLVTQFGLGARRSPIGRSATVMTMLGSAIILGQSMASAITGEVAERWGTDAALLMPVGAALVIVVAGVVNARLGVPPVVAVQSPEAAAVTADH</sequence>
<comment type="subcellular location">
    <subcellularLocation>
        <location evidence="1">Cell membrane</location>
        <topology evidence="1">Multi-pass membrane protein</topology>
    </subcellularLocation>
</comment>
<keyword evidence="2 5" id="KW-0812">Transmembrane</keyword>
<feature type="transmembrane region" description="Helical" evidence="5">
    <location>
        <begin position="312"/>
        <end position="336"/>
    </location>
</feature>
<dbReference type="SUPFAM" id="SSF103473">
    <property type="entry name" value="MFS general substrate transporter"/>
    <property type="match status" value="1"/>
</dbReference>
<feature type="transmembrane region" description="Helical" evidence="5">
    <location>
        <begin position="181"/>
        <end position="203"/>
    </location>
</feature>
<evidence type="ECO:0000313" key="8">
    <source>
        <dbReference type="Proteomes" id="UP000320209"/>
    </source>
</evidence>
<evidence type="ECO:0000256" key="1">
    <source>
        <dbReference type="ARBA" id="ARBA00004651"/>
    </source>
</evidence>
<keyword evidence="8" id="KW-1185">Reference proteome</keyword>
<accession>A0A543A2C5</accession>
<dbReference type="RefSeq" id="WP_141778807.1">
    <property type="nucleotide sequence ID" value="NZ_VFOV01000001.1"/>
</dbReference>
<feature type="transmembrane region" description="Helical" evidence="5">
    <location>
        <begin position="286"/>
        <end position="306"/>
    </location>
</feature>
<dbReference type="PROSITE" id="PS50850">
    <property type="entry name" value="MFS"/>
    <property type="match status" value="1"/>
</dbReference>
<dbReference type="Pfam" id="PF07690">
    <property type="entry name" value="MFS_1"/>
    <property type="match status" value="1"/>
</dbReference>
<dbReference type="GO" id="GO:0022857">
    <property type="term" value="F:transmembrane transporter activity"/>
    <property type="evidence" value="ECO:0007669"/>
    <property type="project" value="InterPro"/>
</dbReference>
<dbReference type="EMBL" id="VFOV01000001">
    <property type="protein sequence ID" value="TQL66616.1"/>
    <property type="molecule type" value="Genomic_DNA"/>
</dbReference>
<evidence type="ECO:0000259" key="6">
    <source>
        <dbReference type="PROSITE" id="PS50850"/>
    </source>
</evidence>
<evidence type="ECO:0000256" key="2">
    <source>
        <dbReference type="ARBA" id="ARBA00022692"/>
    </source>
</evidence>
<keyword evidence="3 5" id="KW-1133">Transmembrane helix</keyword>
<feature type="transmembrane region" description="Helical" evidence="5">
    <location>
        <begin position="105"/>
        <end position="122"/>
    </location>
</feature>
<dbReference type="PANTHER" id="PTHR23542:SF1">
    <property type="entry name" value="MAJOR FACILITATOR SUPERFAMILY (MFS) PROFILE DOMAIN-CONTAINING PROTEIN"/>
    <property type="match status" value="1"/>
</dbReference>
<feature type="transmembrane region" description="Helical" evidence="5">
    <location>
        <begin position="159"/>
        <end position="175"/>
    </location>
</feature>
<dbReference type="Gene3D" id="1.20.1250.20">
    <property type="entry name" value="MFS general substrate transporter like domains"/>
    <property type="match status" value="1"/>
</dbReference>